<evidence type="ECO:0000313" key="3">
    <source>
        <dbReference type="EMBL" id="AKD04393.1"/>
    </source>
</evidence>
<dbReference type="AlphaFoldDB" id="A0A0E3ZFJ8"/>
<evidence type="ECO:0000313" key="4">
    <source>
        <dbReference type="Proteomes" id="UP000033109"/>
    </source>
</evidence>
<dbReference type="InterPro" id="IPR015422">
    <property type="entry name" value="PyrdxlP-dep_Trfase_small"/>
</dbReference>
<dbReference type="InterPro" id="IPR015424">
    <property type="entry name" value="PyrdxlP-dep_Trfase"/>
</dbReference>
<dbReference type="Gene3D" id="3.90.1150.10">
    <property type="entry name" value="Aspartate Aminotransferase, domain 1"/>
    <property type="match status" value="1"/>
</dbReference>
<evidence type="ECO:0008006" key="5">
    <source>
        <dbReference type="Google" id="ProtNLM"/>
    </source>
</evidence>
<dbReference type="STRING" id="400092.PKOR_16505"/>
<protein>
    <recommendedName>
        <fullName evidence="5">Aminotransferase DegT</fullName>
    </recommendedName>
</protein>
<dbReference type="PANTHER" id="PTHR30244">
    <property type="entry name" value="TRANSAMINASE"/>
    <property type="match status" value="1"/>
</dbReference>
<dbReference type="Pfam" id="PF01041">
    <property type="entry name" value="DegT_DnrJ_EryC1"/>
    <property type="match status" value="1"/>
</dbReference>
<dbReference type="PATRIC" id="fig|400092.3.peg.3618"/>
<dbReference type="InterPro" id="IPR000653">
    <property type="entry name" value="DegT/StrS_aminotransferase"/>
</dbReference>
<accession>A0A0E3ZFJ8</accession>
<name>A0A0E3ZFJ8_9BACT</name>
<dbReference type="PANTHER" id="PTHR30244:SF34">
    <property type="entry name" value="DTDP-4-AMINO-4,6-DIDEOXYGALACTOSE TRANSAMINASE"/>
    <property type="match status" value="1"/>
</dbReference>
<dbReference type="GO" id="GO:0030170">
    <property type="term" value="F:pyridoxal phosphate binding"/>
    <property type="evidence" value="ECO:0007669"/>
    <property type="project" value="TreeGrafter"/>
</dbReference>
<gene>
    <name evidence="3" type="ORF">PKOR_16505</name>
</gene>
<dbReference type="GO" id="GO:0008483">
    <property type="term" value="F:transaminase activity"/>
    <property type="evidence" value="ECO:0007669"/>
    <property type="project" value="TreeGrafter"/>
</dbReference>
<dbReference type="InterPro" id="IPR015421">
    <property type="entry name" value="PyrdxlP-dep_Trfase_major"/>
</dbReference>
<dbReference type="Gene3D" id="3.40.640.10">
    <property type="entry name" value="Type I PLP-dependent aspartate aminotransferase-like (Major domain)"/>
    <property type="match status" value="1"/>
</dbReference>
<dbReference type="KEGG" id="pko:PKOR_16505"/>
<evidence type="ECO:0000256" key="2">
    <source>
        <dbReference type="RuleBase" id="RU004508"/>
    </source>
</evidence>
<comment type="similarity">
    <text evidence="1 2">Belongs to the DegT/DnrJ/EryC1 family.</text>
</comment>
<dbReference type="HOGENOM" id="CLU_059313_2_0_10"/>
<dbReference type="GO" id="GO:0000271">
    <property type="term" value="P:polysaccharide biosynthetic process"/>
    <property type="evidence" value="ECO:0007669"/>
    <property type="project" value="TreeGrafter"/>
</dbReference>
<dbReference type="EMBL" id="CP009621">
    <property type="protein sequence ID" value="AKD04393.1"/>
    <property type="molecule type" value="Genomic_DNA"/>
</dbReference>
<evidence type="ECO:0000256" key="1">
    <source>
        <dbReference type="ARBA" id="ARBA00037999"/>
    </source>
</evidence>
<keyword evidence="4" id="KW-1185">Reference proteome</keyword>
<dbReference type="Proteomes" id="UP000033109">
    <property type="component" value="Chromosome"/>
</dbReference>
<reference evidence="3 4" key="1">
    <citation type="journal article" date="2015" name="Sci. Rep.">
        <title>Unraveling adaptation of Pontibacter korlensis to radiation and infertility in desert through complete genome and comparative transcriptomic analysis.</title>
        <authorList>
            <person name="Dai J."/>
            <person name="Dai W."/>
            <person name="Qiu C."/>
            <person name="Yang Z."/>
            <person name="Zhang Y."/>
            <person name="Zhou M."/>
            <person name="Zhang L."/>
            <person name="Fang C."/>
            <person name="Gao Q."/>
            <person name="Yang Q."/>
            <person name="Li X."/>
            <person name="Wang Z."/>
            <person name="Wang Z."/>
            <person name="Jia Z."/>
            <person name="Chen X."/>
        </authorList>
    </citation>
    <scope>NUCLEOTIDE SEQUENCE [LARGE SCALE GENOMIC DNA]</scope>
    <source>
        <strain evidence="3 4">X14-1T</strain>
    </source>
</reference>
<organism evidence="3 4">
    <name type="scientific">Pontibacter korlensis</name>
    <dbReference type="NCBI Taxonomy" id="400092"/>
    <lineage>
        <taxon>Bacteria</taxon>
        <taxon>Pseudomonadati</taxon>
        <taxon>Bacteroidota</taxon>
        <taxon>Cytophagia</taxon>
        <taxon>Cytophagales</taxon>
        <taxon>Hymenobacteraceae</taxon>
        <taxon>Pontibacter</taxon>
    </lineage>
</organism>
<dbReference type="OrthoDB" id="9766188at2"/>
<dbReference type="SUPFAM" id="SSF53383">
    <property type="entry name" value="PLP-dependent transferases"/>
    <property type="match status" value="1"/>
</dbReference>
<keyword evidence="2" id="KW-0663">Pyridoxal phosphate</keyword>
<dbReference type="RefSeq" id="WP_046312189.1">
    <property type="nucleotide sequence ID" value="NZ_CBCSCY010000081.1"/>
</dbReference>
<sequence length="387" mass="43795">MRIHFTSFSRRLAIWPTLPLGVHLRRDADKRPFPLNQEGCRIYSLARHAIWNACRAFGLGAGDVILVPAYHHGSEVEALLQAGVQVRYYEVNDALEPDPEELKEQMDHKVRALYIIHYLGFPQNAAYWREWCDVQGILLIEDAAQAFLATVNGQPVGSFGHVAVFCLYKTYGIPDGGALFSIAPPEPPSSVPKSGYWRMLKRHINWVAARRGEVGFVHMLIKPVFAWWKRINEHAHAEFDLGSPVLPLSKMSSYLIPKIVDEKSAVQRRENYKFLLKHLGNMVPSQFATLPEGACPFAFPVQVQDAKTFLEKLKRKGVMGLLFWLNPHPTLPVEQFLRSKSLRERVLALPVHQELTRSDLERIVKVVKACSAISEVASEPVVSVNYS</sequence>
<proteinExistence type="inferred from homology"/>